<feature type="domain" description="Rhodanese" evidence="5">
    <location>
        <begin position="47"/>
        <end position="162"/>
    </location>
</feature>
<evidence type="ECO:0000256" key="2">
    <source>
        <dbReference type="ARBA" id="ARBA00022737"/>
    </source>
</evidence>
<evidence type="ECO:0000259" key="5">
    <source>
        <dbReference type="PROSITE" id="PS50206"/>
    </source>
</evidence>
<keyword evidence="2" id="KW-0677">Repeat</keyword>
<dbReference type="RefSeq" id="WP_055156755.1">
    <property type="nucleotide sequence ID" value="NZ_CYXR01000011.1"/>
</dbReference>
<dbReference type="PANTHER" id="PTHR43855">
    <property type="entry name" value="THIOSULFATE SULFURTRANSFERASE"/>
    <property type="match status" value="1"/>
</dbReference>
<dbReference type="InterPro" id="IPR051126">
    <property type="entry name" value="Thiosulfate_sulfurtransferase"/>
</dbReference>
<gene>
    <name evidence="6" type="primary">cysA1</name>
    <name evidence="6" type="ORF">ERS852574_01739</name>
</gene>
<dbReference type="Gene3D" id="3.40.250.10">
    <property type="entry name" value="Rhodanese-like domain"/>
    <property type="match status" value="2"/>
</dbReference>
<keyword evidence="6" id="KW-0808">Transferase</keyword>
<dbReference type="InterPro" id="IPR036873">
    <property type="entry name" value="Rhodanese-like_dom_sf"/>
</dbReference>
<feature type="domain" description="Rhodanese" evidence="5">
    <location>
        <begin position="191"/>
        <end position="296"/>
    </location>
</feature>
<keyword evidence="4" id="KW-0732">Signal</keyword>
<dbReference type="Proteomes" id="UP000095727">
    <property type="component" value="Unassembled WGS sequence"/>
</dbReference>
<dbReference type="InterPro" id="IPR001763">
    <property type="entry name" value="Rhodanese-like_dom"/>
</dbReference>
<dbReference type="Pfam" id="PF00581">
    <property type="entry name" value="Rhodanese"/>
    <property type="match status" value="2"/>
</dbReference>
<dbReference type="AlphaFoldDB" id="A0A173SZ10"/>
<dbReference type="SMART" id="SM00450">
    <property type="entry name" value="RHOD"/>
    <property type="match status" value="2"/>
</dbReference>
<organism evidence="6 7">
    <name type="scientific">Coprococcus comes</name>
    <dbReference type="NCBI Taxonomy" id="410072"/>
    <lineage>
        <taxon>Bacteria</taxon>
        <taxon>Bacillati</taxon>
        <taxon>Bacillota</taxon>
        <taxon>Clostridia</taxon>
        <taxon>Lachnospirales</taxon>
        <taxon>Lachnospiraceae</taxon>
        <taxon>Coprococcus</taxon>
    </lineage>
</organism>
<dbReference type="EC" id="2.8.1.1" evidence="1"/>
<feature type="chain" id="PRO_5038879704" description="thiosulfate sulfurtransferase" evidence="4">
    <location>
        <begin position="23"/>
        <end position="302"/>
    </location>
</feature>
<dbReference type="EMBL" id="CYXR01000011">
    <property type="protein sequence ID" value="CUM94795.1"/>
    <property type="molecule type" value="Genomic_DNA"/>
</dbReference>
<evidence type="ECO:0000256" key="3">
    <source>
        <dbReference type="ARBA" id="ARBA00047549"/>
    </source>
</evidence>
<proteinExistence type="predicted"/>
<dbReference type="GO" id="GO:0004792">
    <property type="term" value="F:thiosulfate-cyanide sulfurtransferase activity"/>
    <property type="evidence" value="ECO:0007669"/>
    <property type="project" value="UniProtKB-EC"/>
</dbReference>
<accession>A0A173SZ10</accession>
<comment type="catalytic activity">
    <reaction evidence="3">
        <text>thiosulfate + hydrogen cyanide = thiocyanate + sulfite + 2 H(+)</text>
        <dbReference type="Rhea" id="RHEA:16881"/>
        <dbReference type="ChEBI" id="CHEBI:15378"/>
        <dbReference type="ChEBI" id="CHEBI:17359"/>
        <dbReference type="ChEBI" id="CHEBI:18022"/>
        <dbReference type="ChEBI" id="CHEBI:18407"/>
        <dbReference type="ChEBI" id="CHEBI:33542"/>
        <dbReference type="EC" id="2.8.1.1"/>
    </reaction>
</comment>
<dbReference type="PROSITE" id="PS51257">
    <property type="entry name" value="PROKAR_LIPOPROTEIN"/>
    <property type="match status" value="1"/>
</dbReference>
<evidence type="ECO:0000256" key="1">
    <source>
        <dbReference type="ARBA" id="ARBA00012245"/>
    </source>
</evidence>
<dbReference type="PANTHER" id="PTHR43855:SF1">
    <property type="entry name" value="THIOSULFATE SULFURTRANSFERASE"/>
    <property type="match status" value="1"/>
</dbReference>
<dbReference type="PROSITE" id="PS50206">
    <property type="entry name" value="RHODANESE_3"/>
    <property type="match status" value="2"/>
</dbReference>
<dbReference type="SUPFAM" id="SSF52821">
    <property type="entry name" value="Rhodanese/Cell cycle control phosphatase"/>
    <property type="match status" value="2"/>
</dbReference>
<protein>
    <recommendedName>
        <fullName evidence="1">thiosulfate sulfurtransferase</fullName>
        <ecNumber evidence="1">2.8.1.1</ecNumber>
    </recommendedName>
</protein>
<sequence>MKRTALFLAGILAISSLSGCGAKNSASDSSEPFEGKYVVTADYVKENLDDIIIVDARGEDEAKKGTVKGAVATTWQYLANCEDGEAGDANWGCILDTKRLSERLGELGLAKDKEIVLFSNAEKGWGEDGRIAWELIAAGYEDVKIVDGGIKALKAAGVETVKGAAEPKPVSVEIDSIDETHVINTDELKEIYDDCKIVDTRTDKEYNGKTMYGEANGGHLPGAIQIRYTDLFNSDSTLKSNEDLTKMFEDAGLSKEDHIITYCTGGIRSAYMQLIMEMCGFENSENYDESFYRWCVEGDLEK</sequence>
<evidence type="ECO:0000256" key="4">
    <source>
        <dbReference type="SAM" id="SignalP"/>
    </source>
</evidence>
<evidence type="ECO:0000313" key="6">
    <source>
        <dbReference type="EMBL" id="CUM94795.1"/>
    </source>
</evidence>
<name>A0A173SZ10_9FIRM</name>
<evidence type="ECO:0000313" key="7">
    <source>
        <dbReference type="Proteomes" id="UP000095727"/>
    </source>
</evidence>
<feature type="signal peptide" evidence="4">
    <location>
        <begin position="1"/>
        <end position="22"/>
    </location>
</feature>
<reference evidence="6 7" key="1">
    <citation type="submission" date="2015-09" db="EMBL/GenBank/DDBJ databases">
        <authorList>
            <consortium name="Pathogen Informatics"/>
        </authorList>
    </citation>
    <scope>NUCLEOTIDE SEQUENCE [LARGE SCALE GENOMIC DNA]</scope>
    <source>
        <strain evidence="6 7">2789STDY5834962</strain>
    </source>
</reference>